<organism evidence="1 2">
    <name type="scientific">Gossypium arboreum</name>
    <name type="common">Tree cotton</name>
    <name type="synonym">Gossypium nanking</name>
    <dbReference type="NCBI Taxonomy" id="29729"/>
    <lineage>
        <taxon>Eukaryota</taxon>
        <taxon>Viridiplantae</taxon>
        <taxon>Streptophyta</taxon>
        <taxon>Embryophyta</taxon>
        <taxon>Tracheophyta</taxon>
        <taxon>Spermatophyta</taxon>
        <taxon>Magnoliopsida</taxon>
        <taxon>eudicotyledons</taxon>
        <taxon>Gunneridae</taxon>
        <taxon>Pentapetalae</taxon>
        <taxon>rosids</taxon>
        <taxon>malvids</taxon>
        <taxon>Malvales</taxon>
        <taxon>Malvaceae</taxon>
        <taxon>Malvoideae</taxon>
        <taxon>Gossypium</taxon>
    </lineage>
</organism>
<proteinExistence type="predicted"/>
<accession>A0A0B0PL27</accession>
<keyword evidence="2" id="KW-1185">Reference proteome</keyword>
<dbReference type="Proteomes" id="UP000032142">
    <property type="component" value="Unassembled WGS sequence"/>
</dbReference>
<sequence length="73" mass="8108">MLRIGHTGIDTVMFLSRVKYTAQHMDGLAYGRVAGHITQVRELHGYEHGLGHGRVPYIECPHGLPTCACDSYI</sequence>
<evidence type="ECO:0000313" key="1">
    <source>
        <dbReference type="EMBL" id="KHG24096.1"/>
    </source>
</evidence>
<name>A0A0B0PL27_GOSAR</name>
<gene>
    <name evidence="1" type="ORF">F383_30601</name>
</gene>
<evidence type="ECO:0000313" key="2">
    <source>
        <dbReference type="Proteomes" id="UP000032142"/>
    </source>
</evidence>
<dbReference type="EMBL" id="KN427509">
    <property type="protein sequence ID" value="KHG24096.1"/>
    <property type="molecule type" value="Genomic_DNA"/>
</dbReference>
<reference evidence="2" key="1">
    <citation type="submission" date="2014-09" db="EMBL/GenBank/DDBJ databases">
        <authorList>
            <person name="Mudge J."/>
            <person name="Ramaraj T."/>
            <person name="Lindquist I.E."/>
            <person name="Bharti A.K."/>
            <person name="Sundararajan A."/>
            <person name="Cameron C.T."/>
            <person name="Woodward J.E."/>
            <person name="May G.D."/>
            <person name="Brubaker C."/>
            <person name="Broadhvest J."/>
            <person name="Wilkins T.A."/>
        </authorList>
    </citation>
    <scope>NUCLEOTIDE SEQUENCE</scope>
    <source>
        <strain evidence="2">cv. AKA8401</strain>
    </source>
</reference>
<protein>
    <submittedName>
        <fullName evidence="1">Uncharacterized protein</fullName>
    </submittedName>
</protein>
<dbReference type="AlphaFoldDB" id="A0A0B0PL27"/>